<evidence type="ECO:0000256" key="2">
    <source>
        <dbReference type="PROSITE-ProRule" id="PRU00339"/>
    </source>
</evidence>
<dbReference type="EMBL" id="FNYH01000001">
    <property type="protein sequence ID" value="SEI37932.1"/>
    <property type="molecule type" value="Genomic_DNA"/>
</dbReference>
<keyword evidence="1" id="KW-0175">Coiled coil</keyword>
<keyword evidence="1" id="KW-0574">Periplasm</keyword>
<dbReference type="InterPro" id="IPR014162">
    <property type="entry name" value="CpoB_C"/>
</dbReference>
<feature type="domain" description="YbgF trimerisation" evidence="4">
    <location>
        <begin position="41"/>
        <end position="98"/>
    </location>
</feature>
<evidence type="ECO:0000313" key="6">
    <source>
        <dbReference type="Proteomes" id="UP000242999"/>
    </source>
</evidence>
<feature type="signal peptide" evidence="1">
    <location>
        <begin position="1"/>
        <end position="26"/>
    </location>
</feature>
<feature type="coiled-coil region" evidence="1">
    <location>
        <begin position="49"/>
        <end position="83"/>
    </location>
</feature>
<keyword evidence="6" id="KW-1185">Reference proteome</keyword>
<comment type="similarity">
    <text evidence="1">Belongs to the CpoB family.</text>
</comment>
<keyword evidence="2" id="KW-0802">TPR repeat</keyword>
<dbReference type="GO" id="GO:0030288">
    <property type="term" value="C:outer membrane-bounded periplasmic space"/>
    <property type="evidence" value="ECO:0007669"/>
    <property type="project" value="UniProtKB-UniRule"/>
</dbReference>
<dbReference type="InterPro" id="IPR034706">
    <property type="entry name" value="CpoB"/>
</dbReference>
<reference evidence="6" key="1">
    <citation type="submission" date="2016-10" db="EMBL/GenBank/DDBJ databases">
        <authorList>
            <person name="Varghese N."/>
            <person name="Submissions S."/>
        </authorList>
    </citation>
    <scope>NUCLEOTIDE SEQUENCE [LARGE SCALE GENOMIC DNA]</scope>
    <source>
        <strain evidence="6">DSM 7165</strain>
    </source>
</reference>
<organism evidence="5 6">
    <name type="scientific">Allopseudospirillum japonicum</name>
    <dbReference type="NCBI Taxonomy" id="64971"/>
    <lineage>
        <taxon>Bacteria</taxon>
        <taxon>Pseudomonadati</taxon>
        <taxon>Pseudomonadota</taxon>
        <taxon>Gammaproteobacteria</taxon>
        <taxon>Oceanospirillales</taxon>
        <taxon>Oceanospirillaceae</taxon>
        <taxon>Allopseudospirillum</taxon>
    </lineage>
</organism>
<feature type="compositionally biased region" description="Polar residues" evidence="3">
    <location>
        <begin position="149"/>
        <end position="159"/>
    </location>
</feature>
<dbReference type="AlphaFoldDB" id="A0A1H6QG35"/>
<dbReference type="SUPFAM" id="SSF48452">
    <property type="entry name" value="TPR-like"/>
    <property type="match status" value="1"/>
</dbReference>
<gene>
    <name evidence="1" type="primary">cpoB</name>
    <name evidence="5" type="ORF">SAMN05421831_101106</name>
</gene>
<evidence type="ECO:0000256" key="3">
    <source>
        <dbReference type="SAM" id="MobiDB-lite"/>
    </source>
</evidence>
<dbReference type="Pfam" id="PF13424">
    <property type="entry name" value="TPR_12"/>
    <property type="match status" value="1"/>
</dbReference>
<keyword evidence="1" id="KW-0132">Cell division</keyword>
<feature type="region of interest" description="Disordered" evidence="3">
    <location>
        <begin position="139"/>
        <end position="166"/>
    </location>
</feature>
<dbReference type="InterPro" id="IPR011990">
    <property type="entry name" value="TPR-like_helical_dom_sf"/>
</dbReference>
<sequence length="288" mass="32736" precursor="true">MQIPQLNRRFSLLSAFLFVSVSSSYAQTPNYYYPPSVSTPESRAQANSNTQLLMQLEQLQSELQSLRDVVERQTYELNQLKRDQRERYLDVDQRLTHVGQEVSEARQQALQALDIAQTLSKIATRLGADTQISVPKIEETAPTGIPRLSSPSLEASQETAGELPSSARSAYESAYAKVNARQFDQAIEAFRAFIRDYPDSKLVANAYYWMGEIFMAQNRTQDAERMFDTVVKNYTRSYKVADSLYKLGLVYARYGQQDKAQLTMQELIDKYPKSAAAKLAENYLTNKS</sequence>
<comment type="function">
    <text evidence="1">Mediates coordination of peptidoglycan synthesis and outer membrane constriction during cell division.</text>
</comment>
<dbReference type="Pfam" id="PF13174">
    <property type="entry name" value="TPR_6"/>
    <property type="match status" value="1"/>
</dbReference>
<dbReference type="Proteomes" id="UP000242999">
    <property type="component" value="Unassembled WGS sequence"/>
</dbReference>
<dbReference type="Pfam" id="PF16331">
    <property type="entry name" value="TolA_bind_tri"/>
    <property type="match status" value="1"/>
</dbReference>
<dbReference type="InterPro" id="IPR032519">
    <property type="entry name" value="YbgF_tri"/>
</dbReference>
<evidence type="ECO:0000313" key="5">
    <source>
        <dbReference type="EMBL" id="SEI37932.1"/>
    </source>
</evidence>
<dbReference type="PROSITE" id="PS50005">
    <property type="entry name" value="TPR"/>
    <property type="match status" value="1"/>
</dbReference>
<dbReference type="Gene3D" id="1.25.40.10">
    <property type="entry name" value="Tetratricopeptide repeat domain"/>
    <property type="match status" value="1"/>
</dbReference>
<protein>
    <recommendedName>
        <fullName evidence="1">Cell division coordinator CpoB</fullName>
    </recommendedName>
</protein>
<dbReference type="HAMAP" id="MF_02066">
    <property type="entry name" value="CpoB"/>
    <property type="match status" value="1"/>
</dbReference>
<proteinExistence type="inferred from homology"/>
<dbReference type="Gene3D" id="1.20.5.110">
    <property type="match status" value="1"/>
</dbReference>
<feature type="repeat" description="TPR" evidence="2">
    <location>
        <begin position="241"/>
        <end position="274"/>
    </location>
</feature>
<feature type="chain" id="PRO_5017489781" description="Cell division coordinator CpoB" evidence="1">
    <location>
        <begin position="27"/>
        <end position="288"/>
    </location>
</feature>
<evidence type="ECO:0000259" key="4">
    <source>
        <dbReference type="Pfam" id="PF16331"/>
    </source>
</evidence>
<dbReference type="STRING" id="64971.SAMN05421831_101106"/>
<accession>A0A1H6QG35</accession>
<dbReference type="RefSeq" id="WP_177166727.1">
    <property type="nucleotide sequence ID" value="NZ_FNYH01000001.1"/>
</dbReference>
<name>A0A1H6QG35_9GAMM</name>
<dbReference type="InterPro" id="IPR019734">
    <property type="entry name" value="TPR_rpt"/>
</dbReference>
<evidence type="ECO:0000256" key="1">
    <source>
        <dbReference type="HAMAP-Rule" id="MF_02066"/>
    </source>
</evidence>
<keyword evidence="1" id="KW-0732">Signal</keyword>
<dbReference type="GO" id="GO:0043093">
    <property type="term" value="P:FtsZ-dependent cytokinesis"/>
    <property type="evidence" value="ECO:0007669"/>
    <property type="project" value="UniProtKB-UniRule"/>
</dbReference>
<keyword evidence="1" id="KW-0131">Cell cycle</keyword>
<dbReference type="NCBIfam" id="TIGR02795">
    <property type="entry name" value="tol_pal_ybgF"/>
    <property type="match status" value="1"/>
</dbReference>
<comment type="subcellular location">
    <subcellularLocation>
        <location evidence="1">Periplasm</location>
    </subcellularLocation>
</comment>
<dbReference type="GO" id="GO:0070206">
    <property type="term" value="P:protein trimerization"/>
    <property type="evidence" value="ECO:0007669"/>
    <property type="project" value="InterPro"/>
</dbReference>